<protein>
    <submittedName>
        <fullName evidence="2">Amidase</fullName>
    </submittedName>
</protein>
<dbReference type="InterPro" id="IPR036928">
    <property type="entry name" value="AS_sf"/>
</dbReference>
<dbReference type="KEGG" id="fri:FraEuI1c_3151"/>
<dbReference type="HOGENOM" id="CLU_009600_0_4_11"/>
<feature type="domain" description="Amidase" evidence="1">
    <location>
        <begin position="33"/>
        <end position="306"/>
    </location>
</feature>
<dbReference type="Gene3D" id="3.90.1300.10">
    <property type="entry name" value="Amidase signature (AS) domain"/>
    <property type="match status" value="1"/>
</dbReference>
<evidence type="ECO:0000313" key="3">
    <source>
        <dbReference type="Proteomes" id="UP000002484"/>
    </source>
</evidence>
<dbReference type="EMBL" id="CP002299">
    <property type="protein sequence ID" value="ADP81170.1"/>
    <property type="molecule type" value="Genomic_DNA"/>
</dbReference>
<proteinExistence type="predicted"/>
<dbReference type="eggNOG" id="COG0154">
    <property type="taxonomic scope" value="Bacteria"/>
</dbReference>
<feature type="domain" description="Amidase" evidence="1">
    <location>
        <begin position="365"/>
        <end position="458"/>
    </location>
</feature>
<keyword evidence="3" id="KW-1185">Reference proteome</keyword>
<dbReference type="OrthoDB" id="182039at2"/>
<gene>
    <name evidence="2" type="ordered locus">FraEuI1c_3151</name>
</gene>
<dbReference type="InterPro" id="IPR020556">
    <property type="entry name" value="Amidase_CS"/>
</dbReference>
<dbReference type="InterPro" id="IPR000120">
    <property type="entry name" value="Amidase"/>
</dbReference>
<dbReference type="InParanoid" id="E3JD31"/>
<dbReference type="Proteomes" id="UP000002484">
    <property type="component" value="Chromosome"/>
</dbReference>
<organism evidence="2 3">
    <name type="scientific">Pseudofrankia inefficax (strain DSM 45817 / CECT 9037 / DDB 130130 / EuI1c)</name>
    <name type="common">Frankia inefficax</name>
    <dbReference type="NCBI Taxonomy" id="298654"/>
    <lineage>
        <taxon>Bacteria</taxon>
        <taxon>Bacillati</taxon>
        <taxon>Actinomycetota</taxon>
        <taxon>Actinomycetes</taxon>
        <taxon>Frankiales</taxon>
        <taxon>Frankiaceae</taxon>
        <taxon>Pseudofrankia</taxon>
    </lineage>
</organism>
<dbReference type="RefSeq" id="WP_013424288.1">
    <property type="nucleotide sequence ID" value="NC_014666.1"/>
</dbReference>
<dbReference type="InterPro" id="IPR023631">
    <property type="entry name" value="Amidase_dom"/>
</dbReference>
<sequence>MSAPADGPPESAAQIAADVRSGRRSAVEVLETHAARTAASDLNAIVTPLWEPARAAAKRLDALDPGERERLPLAGVPVTVKDIICVAGAPTTAGGFGWDDRAAAADASAVASLRAAGALIVGKTNLPELAFGTVTDNARFGATANPLSTAHSPGGSSGGEAAAIAAGLSAAGLGGDFGGSIRWPAQCTGIVGLRATVGRVPGTGQVPGAGGELGDGRRPLPDLTGLQGRLQVIGPMARRVEDLRLLLSVIARPDGIDPRVRDLPVPAPAGIERLIIGWSTGASIAPVRREVADLMAEVAGGLASLCAAVVALPDVFAECFDRYREVRALTPNPDHFAALSHLDRVPADVLAKLIPPPGPDPDRLARAERAADEARSAALAVFDLVDVVLLPVAPGPACDPEDGLDVDGVRVEGPNLMAHCRAVSLLGVPVVSVPVGVSAEGLPLSVQVIAAPWKEHLALDVAAELEVDRDLGAAALAAAARAARR</sequence>
<dbReference type="Pfam" id="PF01425">
    <property type="entry name" value="Amidase"/>
    <property type="match status" value="2"/>
</dbReference>
<accession>E3JD31</accession>
<dbReference type="AlphaFoldDB" id="E3JD31"/>
<reference evidence="2 3" key="1">
    <citation type="submission" date="2010-10" db="EMBL/GenBank/DDBJ databases">
        <title>Complete sequence of Frankia sp. EuI1c.</title>
        <authorList>
            <consortium name="US DOE Joint Genome Institute"/>
            <person name="Lucas S."/>
            <person name="Copeland A."/>
            <person name="Lapidus A."/>
            <person name="Cheng J.-F."/>
            <person name="Bruce D."/>
            <person name="Goodwin L."/>
            <person name="Pitluck S."/>
            <person name="Chertkov O."/>
            <person name="Detter J.C."/>
            <person name="Han C."/>
            <person name="Tapia R."/>
            <person name="Land M."/>
            <person name="Hauser L."/>
            <person name="Jeffries C."/>
            <person name="Kyrpides N."/>
            <person name="Ivanova N."/>
            <person name="Mikhailova N."/>
            <person name="Beauchemin N."/>
            <person name="Sen A."/>
            <person name="Sur S.A."/>
            <person name="Gtari M."/>
            <person name="Wall L."/>
            <person name="Tisa L."/>
            <person name="Woyke T."/>
        </authorList>
    </citation>
    <scope>NUCLEOTIDE SEQUENCE [LARGE SCALE GENOMIC DNA]</scope>
    <source>
        <strain evidence="3">DSM 45817 / CECT 9037 / EuI1c</strain>
    </source>
</reference>
<dbReference type="STRING" id="298654.FraEuI1c_3151"/>
<dbReference type="PROSITE" id="PS00571">
    <property type="entry name" value="AMIDASES"/>
    <property type="match status" value="1"/>
</dbReference>
<evidence type="ECO:0000313" key="2">
    <source>
        <dbReference type="EMBL" id="ADP81170.1"/>
    </source>
</evidence>
<dbReference type="PANTHER" id="PTHR11895:SF176">
    <property type="entry name" value="AMIDASE AMID-RELATED"/>
    <property type="match status" value="1"/>
</dbReference>
<dbReference type="PANTHER" id="PTHR11895">
    <property type="entry name" value="TRANSAMIDASE"/>
    <property type="match status" value="1"/>
</dbReference>
<name>E3JD31_PSEI1</name>
<dbReference type="SUPFAM" id="SSF75304">
    <property type="entry name" value="Amidase signature (AS) enzymes"/>
    <property type="match status" value="1"/>
</dbReference>
<dbReference type="GO" id="GO:0003824">
    <property type="term" value="F:catalytic activity"/>
    <property type="evidence" value="ECO:0007669"/>
    <property type="project" value="InterPro"/>
</dbReference>
<evidence type="ECO:0000259" key="1">
    <source>
        <dbReference type="Pfam" id="PF01425"/>
    </source>
</evidence>